<dbReference type="AlphaFoldDB" id="K1P9M6"/>
<protein>
    <submittedName>
        <fullName evidence="1">Uncharacterized protein</fullName>
    </submittedName>
</protein>
<evidence type="ECO:0000313" key="1">
    <source>
        <dbReference type="EMBL" id="EKC18088.1"/>
    </source>
</evidence>
<dbReference type="InParanoid" id="K1P9M6"/>
<name>K1P9M6_MAGGI</name>
<proteinExistence type="predicted"/>
<dbReference type="HOGENOM" id="CLU_925162_0_0_1"/>
<reference evidence="1" key="1">
    <citation type="journal article" date="2012" name="Nature">
        <title>The oyster genome reveals stress adaptation and complexity of shell formation.</title>
        <authorList>
            <person name="Zhang G."/>
            <person name="Fang X."/>
            <person name="Guo X."/>
            <person name="Li L."/>
            <person name="Luo R."/>
            <person name="Xu F."/>
            <person name="Yang P."/>
            <person name="Zhang L."/>
            <person name="Wang X."/>
            <person name="Qi H."/>
            <person name="Xiong Z."/>
            <person name="Que H."/>
            <person name="Xie Y."/>
            <person name="Holland P.W."/>
            <person name="Paps J."/>
            <person name="Zhu Y."/>
            <person name="Wu F."/>
            <person name="Chen Y."/>
            <person name="Wang J."/>
            <person name="Peng C."/>
            <person name="Meng J."/>
            <person name="Yang L."/>
            <person name="Liu J."/>
            <person name="Wen B."/>
            <person name="Zhang N."/>
            <person name="Huang Z."/>
            <person name="Zhu Q."/>
            <person name="Feng Y."/>
            <person name="Mount A."/>
            <person name="Hedgecock D."/>
            <person name="Xu Z."/>
            <person name="Liu Y."/>
            <person name="Domazet-Loso T."/>
            <person name="Du Y."/>
            <person name="Sun X."/>
            <person name="Zhang S."/>
            <person name="Liu B."/>
            <person name="Cheng P."/>
            <person name="Jiang X."/>
            <person name="Li J."/>
            <person name="Fan D."/>
            <person name="Wang W."/>
            <person name="Fu W."/>
            <person name="Wang T."/>
            <person name="Wang B."/>
            <person name="Zhang J."/>
            <person name="Peng Z."/>
            <person name="Li Y."/>
            <person name="Li N."/>
            <person name="Wang J."/>
            <person name="Chen M."/>
            <person name="He Y."/>
            <person name="Tan F."/>
            <person name="Song X."/>
            <person name="Zheng Q."/>
            <person name="Huang R."/>
            <person name="Yang H."/>
            <person name="Du X."/>
            <person name="Chen L."/>
            <person name="Yang M."/>
            <person name="Gaffney P.M."/>
            <person name="Wang S."/>
            <person name="Luo L."/>
            <person name="She Z."/>
            <person name="Ming Y."/>
            <person name="Huang W."/>
            <person name="Zhang S."/>
            <person name="Huang B."/>
            <person name="Zhang Y."/>
            <person name="Qu T."/>
            <person name="Ni P."/>
            <person name="Miao G."/>
            <person name="Wang J."/>
            <person name="Wang Q."/>
            <person name="Steinberg C.E."/>
            <person name="Wang H."/>
            <person name="Li N."/>
            <person name="Qian L."/>
            <person name="Zhang G."/>
            <person name="Li Y."/>
            <person name="Yang H."/>
            <person name="Liu X."/>
            <person name="Wang J."/>
            <person name="Yin Y."/>
            <person name="Wang J."/>
        </authorList>
    </citation>
    <scope>NUCLEOTIDE SEQUENCE [LARGE SCALE GENOMIC DNA]</scope>
    <source>
        <strain evidence="1">05x7-T-G4-1.051#20</strain>
    </source>
</reference>
<dbReference type="EMBL" id="JH823239">
    <property type="protein sequence ID" value="EKC18088.1"/>
    <property type="molecule type" value="Genomic_DNA"/>
</dbReference>
<gene>
    <name evidence="1" type="ORF">CGI_10015579</name>
</gene>
<organism evidence="1">
    <name type="scientific">Magallana gigas</name>
    <name type="common">Pacific oyster</name>
    <name type="synonym">Crassostrea gigas</name>
    <dbReference type="NCBI Taxonomy" id="29159"/>
    <lineage>
        <taxon>Eukaryota</taxon>
        <taxon>Metazoa</taxon>
        <taxon>Spiralia</taxon>
        <taxon>Lophotrochozoa</taxon>
        <taxon>Mollusca</taxon>
        <taxon>Bivalvia</taxon>
        <taxon>Autobranchia</taxon>
        <taxon>Pteriomorphia</taxon>
        <taxon>Ostreida</taxon>
        <taxon>Ostreoidea</taxon>
        <taxon>Ostreidae</taxon>
        <taxon>Magallana</taxon>
    </lineage>
</organism>
<accession>K1P9M6</accession>
<sequence>MAEIRVKFNIAMVLAVLAAEIVSVVMYTHYSPWYHSLGHRNIIAAIIADCVLVYILKLIKENFWDPKNWEDTAVLSMWLALLYLGYQMPHVVHNTHSFTYFFVHVVHKFAITFVMLTLWRARGLKDSALLSLYVTTLYVGLQAPHEVSGGILSTVFFLISVSQKFLVSLVIVVVIMAELRIQFSLSMIIAGILAEVVSVFWYNHHSPWGRRSGDRYMLAAIVCDAGLVIAVKFIMDSFWSVSRWEDAFVLALTLAAIFGCLEGPHMVHDSRSFSWFFFHTVHKFLVVFVIAMALVYFSYLG</sequence>